<dbReference type="InterPro" id="IPR041033">
    <property type="entry name" value="SpaA_PFL_dom_1"/>
</dbReference>
<comment type="caution">
    <text evidence="9">The sequence shown here is derived from an EMBL/GenBank/DDBJ whole genome shotgun (WGS) entry which is preliminary data.</text>
</comment>
<keyword evidence="2" id="KW-0964">Secreted</keyword>
<feature type="compositionally biased region" description="Basic and acidic residues" evidence="4">
    <location>
        <begin position="1412"/>
        <end position="1423"/>
    </location>
</feature>
<feature type="domain" description="SpaA-like prealbumin fold" evidence="8">
    <location>
        <begin position="953"/>
        <end position="1016"/>
    </location>
</feature>
<accession>A0ABT1RN70</accession>
<dbReference type="RefSeq" id="WP_256131830.1">
    <property type="nucleotide sequence ID" value="NZ_JANFXK010000007.1"/>
</dbReference>
<dbReference type="Pfam" id="PF05737">
    <property type="entry name" value="Collagen_bind"/>
    <property type="match status" value="1"/>
</dbReference>
<evidence type="ECO:0000256" key="6">
    <source>
        <dbReference type="SAM" id="SignalP"/>
    </source>
</evidence>
<dbReference type="SUPFAM" id="SSF49401">
    <property type="entry name" value="Bacterial adhesins"/>
    <property type="match status" value="3"/>
</dbReference>
<gene>
    <name evidence="9" type="ORF">NE619_07825</name>
</gene>
<dbReference type="InterPro" id="IPR008966">
    <property type="entry name" value="Adhesion_dom_sf"/>
</dbReference>
<organism evidence="9 10">
    <name type="scientific">Anaerovorax odorimutans</name>
    <dbReference type="NCBI Taxonomy" id="109327"/>
    <lineage>
        <taxon>Bacteria</taxon>
        <taxon>Bacillati</taxon>
        <taxon>Bacillota</taxon>
        <taxon>Clostridia</taxon>
        <taxon>Peptostreptococcales</taxon>
        <taxon>Anaerovoracaceae</taxon>
        <taxon>Anaerovorax</taxon>
    </lineage>
</organism>
<keyword evidence="5" id="KW-0812">Transmembrane</keyword>
<dbReference type="PANTHER" id="PTHR36108:SF13">
    <property type="entry name" value="COLOSSIN-B-RELATED"/>
    <property type="match status" value="1"/>
</dbReference>
<evidence type="ECO:0000256" key="3">
    <source>
        <dbReference type="ARBA" id="ARBA00022729"/>
    </source>
</evidence>
<feature type="domain" description="SpaA-like prealbumin fold" evidence="8">
    <location>
        <begin position="1186"/>
        <end position="1291"/>
    </location>
</feature>
<feature type="domain" description="SpaA-like prealbumin fold" evidence="8">
    <location>
        <begin position="1087"/>
        <end position="1168"/>
    </location>
</feature>
<feature type="domain" description="SpaA-like prealbumin fold" evidence="8">
    <location>
        <begin position="1317"/>
        <end position="1391"/>
    </location>
</feature>
<keyword evidence="5" id="KW-1133">Transmembrane helix</keyword>
<evidence type="ECO:0000256" key="4">
    <source>
        <dbReference type="SAM" id="MobiDB-lite"/>
    </source>
</evidence>
<feature type="signal peptide" evidence="6">
    <location>
        <begin position="1"/>
        <end position="27"/>
    </location>
</feature>
<feature type="chain" id="PRO_5046746305" evidence="6">
    <location>
        <begin position="28"/>
        <end position="1473"/>
    </location>
</feature>
<proteinExistence type="inferred from homology"/>
<name>A0ABT1RN70_9FIRM</name>
<feature type="domain" description="Collagen binding" evidence="7">
    <location>
        <begin position="793"/>
        <end position="927"/>
    </location>
</feature>
<evidence type="ECO:0000259" key="7">
    <source>
        <dbReference type="Pfam" id="PF05737"/>
    </source>
</evidence>
<feature type="transmembrane region" description="Helical" evidence="5">
    <location>
        <begin position="1441"/>
        <end position="1463"/>
    </location>
</feature>
<evidence type="ECO:0000256" key="2">
    <source>
        <dbReference type="ARBA" id="ARBA00022525"/>
    </source>
</evidence>
<evidence type="ECO:0000313" key="10">
    <source>
        <dbReference type="Proteomes" id="UP001524502"/>
    </source>
</evidence>
<comment type="similarity">
    <text evidence="1">Belongs to the serine-aspartate repeat-containing protein (SDr) family.</text>
</comment>
<reference evidence="9 10" key="1">
    <citation type="submission" date="2022-06" db="EMBL/GenBank/DDBJ databases">
        <title>Isolation of gut microbiota from human fecal samples.</title>
        <authorList>
            <person name="Pamer E.G."/>
            <person name="Barat B."/>
            <person name="Waligurski E."/>
            <person name="Medina S."/>
            <person name="Paddock L."/>
            <person name="Mostad J."/>
        </authorList>
    </citation>
    <scope>NUCLEOTIDE SEQUENCE [LARGE SCALE GENOMIC DNA]</scope>
    <source>
        <strain evidence="9 10">SL.3.17</strain>
    </source>
</reference>
<dbReference type="InterPro" id="IPR013783">
    <property type="entry name" value="Ig-like_fold"/>
</dbReference>
<dbReference type="Gene3D" id="2.60.40.740">
    <property type="match status" value="5"/>
</dbReference>
<dbReference type="EMBL" id="JANFXK010000007">
    <property type="protein sequence ID" value="MCQ4636635.1"/>
    <property type="molecule type" value="Genomic_DNA"/>
</dbReference>
<dbReference type="PANTHER" id="PTHR36108">
    <property type="entry name" value="COLOSSIN-B-RELATED"/>
    <property type="match status" value="1"/>
</dbReference>
<evidence type="ECO:0000313" key="9">
    <source>
        <dbReference type="EMBL" id="MCQ4636635.1"/>
    </source>
</evidence>
<feature type="region of interest" description="Disordered" evidence="4">
    <location>
        <begin position="771"/>
        <end position="791"/>
    </location>
</feature>
<keyword evidence="10" id="KW-1185">Reference proteome</keyword>
<evidence type="ECO:0000256" key="1">
    <source>
        <dbReference type="ARBA" id="ARBA00007257"/>
    </source>
</evidence>
<keyword evidence="5" id="KW-0472">Membrane</keyword>
<dbReference type="InterPro" id="IPR008456">
    <property type="entry name" value="Collagen-bd_dom"/>
</dbReference>
<evidence type="ECO:0000256" key="5">
    <source>
        <dbReference type="SAM" id="Phobius"/>
    </source>
</evidence>
<sequence>MKKGKRILAIILSVLIAGAAFNSGAIAASAEGGTGYDVKNLVNKIVIYKDGKLVEGGASVAFNDELKVRYYFDALYPHDMGNVKQNFETGVVYDLPGIPEKLMPYEGAKLEFEAKLQDGETVLGQATFTPEEGKDGSVTIKFDDGLKNHDEIKNVWLEFGVKLDKDKCGDGQGTDLNFEVNGATTTIHLTLADNVPTPAGMEKTGTYDDKTNLISWNIKVTEGSQEYEGDLRIDDVISDNQEYVADSFKVKEPKATSPQTKPLTVEKNQFSYVFKPTKTKGAVWEFSYQTALKPTAIVKDNQVTNGEITVSAQNTAKLVDVTNEDKITEDTKNVDCKKTYTWLSKEGQVTDAKNGEVTWTLKVNANGYKFNNVTVYDKVIGTPVNTPTSDIYWGTGNAVSGSGSHTKGVFAFADADIATKTKTEDEQTYSMKVDLGTISGNEDIVITYVTYVSNYDEYIKYNQPNVSNEAWMSFDWPDYDGPGVDRRVGVPTLNKGLPIAQAVISKSNGTYNESTHEITWEVTVNKNKAALDNAQVVDILGAHGNDTTGDNSQTYVSYSNLKIGGTAVKDEIPNFVDKSEPGKVKFNFGDRLNGKTATFTLTTKLADPNYYEANTTATGAKTFYNKVELYDGEDYLDYDDGNVTPTNTVLQKEDPTYDYASKTLSWRIEVNHDKMALAGPVVSDRIAQGLLLEKDTIRFADKTPIPAGEDGDAKPYYTYSSGELRVYLEDFKTGDEAKTICFDTKIDVENAVFDGKAFKSYNGDIPVSNQATLTKTSSSNPVSDSGNTNIKNQFLDKTGKIDTTAGLRIDYNVVINQPGISLPKDTYVTDILSPGLALNLPSIELREAEVLSDGTVKPKEDSIPFSYETEILQEGNTYKKEAGSYLLKIHLDNPGTKTYVLTYNAAVSDTNKESYSNEISMTGMDPESKDTSVQMSQGELVGSGGGTVSNASRVEITKLDVDHKDEKLKGAVFALLYDDHLIEKKTTDNDGKVSFSGMEPNFEYTIREIEPAAGYKGKLISVEKAAGQGKEDVTLGSDQQSFSFTAPSPGYTTRLQFYAYNEKYKIQFKKAGLIHETCSNPALNAPDGKETKLLAGARFTFYELDEQGKRTGNSKAFDSNEDGIVTAEGIGWGQYEIEETKAPAGYLQDKTIYYAKVEPTGTSGLTKKDGTPVANNAWINDVPRTDIILHKVNEKNTNEPVAGSTYGLYKEVKAEQSAKKSKAAKAQEQSSQLQLVATAVTDKDGLIKFEGVLMDTNYIIRELKAPDGSYVSKNPITIQFKTDAQGKVSVSSYDDGDGTTVIDPATGEIVWKEPPVEVEFYKKDESGKLLAGAHLQVEDKDGNVVEKWISDGKAPHLISGLLTADTQYYLVETEAPKGYRIAKKVPFTVKAVEVGPGENRIIKVEMTNLKETAKGGKSEKGGSKGDASSVETGDPSMEKGLWKVLLAAALSLAAMALLTAGYFRKRKSVRDKR</sequence>
<dbReference type="Gene3D" id="2.60.40.10">
    <property type="entry name" value="Immunoglobulins"/>
    <property type="match status" value="4"/>
</dbReference>
<evidence type="ECO:0000259" key="8">
    <source>
        <dbReference type="Pfam" id="PF17802"/>
    </source>
</evidence>
<dbReference type="Proteomes" id="UP001524502">
    <property type="component" value="Unassembled WGS sequence"/>
</dbReference>
<dbReference type="Pfam" id="PF17802">
    <property type="entry name" value="SpaA"/>
    <property type="match status" value="4"/>
</dbReference>
<feature type="region of interest" description="Disordered" evidence="4">
    <location>
        <begin position="1412"/>
        <end position="1435"/>
    </location>
</feature>
<keyword evidence="3 6" id="KW-0732">Signal</keyword>
<protein>
    <submittedName>
        <fullName evidence="9">SpaA isopeptide-forming pilin-related protein</fullName>
    </submittedName>
</protein>